<evidence type="ECO:0000313" key="1">
    <source>
        <dbReference type="EMBL" id="PSS14791.1"/>
    </source>
</evidence>
<dbReference type="GeneID" id="36574870"/>
<reference evidence="1 2" key="1">
    <citation type="journal article" date="2018" name="New Phytol.">
        <title>Comparative genomics and transcriptomics depict ericoid mycorrhizal fungi as versatile saprotrophs and plant mutualists.</title>
        <authorList>
            <person name="Martino E."/>
            <person name="Morin E."/>
            <person name="Grelet G.A."/>
            <person name="Kuo A."/>
            <person name="Kohler A."/>
            <person name="Daghino S."/>
            <person name="Barry K.W."/>
            <person name="Cichocki N."/>
            <person name="Clum A."/>
            <person name="Dockter R.B."/>
            <person name="Hainaut M."/>
            <person name="Kuo R.C."/>
            <person name="LaButti K."/>
            <person name="Lindahl B.D."/>
            <person name="Lindquist E.A."/>
            <person name="Lipzen A."/>
            <person name="Khouja H.R."/>
            <person name="Magnuson J."/>
            <person name="Murat C."/>
            <person name="Ohm R.A."/>
            <person name="Singer S.W."/>
            <person name="Spatafora J.W."/>
            <person name="Wang M."/>
            <person name="Veneault-Fourrey C."/>
            <person name="Henrissat B."/>
            <person name="Grigoriev I.V."/>
            <person name="Martin F.M."/>
            <person name="Perotto S."/>
        </authorList>
    </citation>
    <scope>NUCLEOTIDE SEQUENCE [LARGE SCALE GENOMIC DNA]</scope>
    <source>
        <strain evidence="1 2">ATCC 22711</strain>
    </source>
</reference>
<evidence type="ECO:0000313" key="2">
    <source>
        <dbReference type="Proteomes" id="UP000241818"/>
    </source>
</evidence>
<dbReference type="Proteomes" id="UP000241818">
    <property type="component" value="Unassembled WGS sequence"/>
</dbReference>
<dbReference type="AlphaFoldDB" id="A0A2T3AXM2"/>
<protein>
    <submittedName>
        <fullName evidence="1">Uncharacterized protein</fullName>
    </submittedName>
</protein>
<organism evidence="1 2">
    <name type="scientific">Amorphotheca resinae ATCC 22711</name>
    <dbReference type="NCBI Taxonomy" id="857342"/>
    <lineage>
        <taxon>Eukaryota</taxon>
        <taxon>Fungi</taxon>
        <taxon>Dikarya</taxon>
        <taxon>Ascomycota</taxon>
        <taxon>Pezizomycotina</taxon>
        <taxon>Leotiomycetes</taxon>
        <taxon>Helotiales</taxon>
        <taxon>Amorphothecaceae</taxon>
        <taxon>Amorphotheca</taxon>
    </lineage>
</organism>
<dbReference type="OrthoDB" id="3439773at2759"/>
<dbReference type="EMBL" id="KZ679013">
    <property type="protein sequence ID" value="PSS14791.1"/>
    <property type="molecule type" value="Genomic_DNA"/>
</dbReference>
<proteinExistence type="predicted"/>
<accession>A0A2T3AXM2</accession>
<sequence>MLKRPYPVAAGLMDKQDFAASMIAEEHNSFGRQHTEMLEEHFEEITRNDHSRKVAAGDILRGMLIRGRLQAAVFDVFMQLCLQGVCSLSALEHPVDWNYRAPEGTCLSWILRMLYVFGCFRVNWSSVQENWGIRPSRRWVEYDAPILWLGTMIGRSFTSLDVVFDIIRTTNQLGPIHSDSLTQLAEGFQPNEAWKADINLNRPQRWYGSGTFAFWLPENVEACIIQQGFDDAAMALSQDFYKRLERTEMHYAVFFDINRDVFDTDVQQGERDVRDWISEDA</sequence>
<dbReference type="InParanoid" id="A0A2T3AXM2"/>
<name>A0A2T3AXM2_AMORE</name>
<keyword evidence="2" id="KW-1185">Reference proteome</keyword>
<dbReference type="RefSeq" id="XP_024719390.1">
    <property type="nucleotide sequence ID" value="XM_024866789.1"/>
</dbReference>
<gene>
    <name evidence="1" type="ORF">M430DRAFT_35681</name>
</gene>